<feature type="compositionally biased region" description="Low complexity" evidence="7">
    <location>
        <begin position="433"/>
        <end position="445"/>
    </location>
</feature>
<feature type="domain" description="C2H2-type" evidence="8">
    <location>
        <begin position="585"/>
        <end position="614"/>
    </location>
</feature>
<keyword evidence="2" id="KW-0805">Transcription regulation</keyword>
<accession>A0ABR1F8M1</accession>
<dbReference type="GeneID" id="90037748"/>
<feature type="region of interest" description="Disordered" evidence="7">
    <location>
        <begin position="397"/>
        <end position="448"/>
    </location>
</feature>
<feature type="domain" description="C2H2-type" evidence="8">
    <location>
        <begin position="615"/>
        <end position="637"/>
    </location>
</feature>
<dbReference type="InterPro" id="IPR052127">
    <property type="entry name" value="STE12_transcription_factor"/>
</dbReference>
<dbReference type="Gene3D" id="3.30.160.60">
    <property type="entry name" value="Classic Zinc Finger"/>
    <property type="match status" value="2"/>
</dbReference>
<keyword evidence="10" id="KW-1185">Reference proteome</keyword>
<dbReference type="PROSITE" id="PS50157">
    <property type="entry name" value="ZINC_FINGER_C2H2_2"/>
    <property type="match status" value="2"/>
</dbReference>
<keyword evidence="6" id="KW-0479">Metal-binding</keyword>
<sequence>MMPKEMFNRFQLPTQEYVTCVLWCVSYLPLCHSNALLTQFCYRKGVFYITGTDIVRCLTFRFQAFGRPIKNPKKFEEGIFSDLRNLKPCNDDALLEEPKSTFLELLYKNSCIRTQKKQKVFNWFSVPHDRLFLDALERDLKRESMGQEATTEAVSEPALSFQYDPDQTLFEQLMKALQQSATSSIDAESMLDSYNMGAPDPAWNMAPPPVPTAPTSIHSLPADQLAALPPNSQTLGLAALRTDLMESPAEELSMVNAYPTDLHEVVPQNILRARREIQLEASPAPSFDSSVLDDPFDVRMGMSNFEPMTPDTQHSMPFPEQYIDAPYYNTYETEYDESEYGTGDNIPYYPSKGYPVQHHHQQAMPPNQMADGRQRFPNPMMAQRASLLGGSPVYKQRRRRSLSGQPYPHHVPNSSGLVGEQHQRRYVPMDMPSSSRPLSSNSAGSMRSEPTILPSHNAVRRPYVGQQRHHHAHDNHMHMVQSLQEEDDYVNAGEYMGDDYSQYLNYNEVDRHSLPPHLLAEQQQQYDYQYSMALQSPKTMPRYSGSGAGGPIKTKVQRQDSGAGPYSMAATTSASSTGSSGRKSHTCPVASCGRIFARLEHLKRHVRTHTNERPYKCKICNRGFSRSDNLAQHRRTHDKMTVLSEDQVAAAAAAARQRQQQQQQQLQQQPFHNHHHHSHHQQQQQQQQRLQNQQQIKQEMYYGREVEEESSPVDDDGDYESGVSMRRPTAGSDSGAEYVDDEQRLDAYTQYGDSAY</sequence>
<reference evidence="9 10" key="1">
    <citation type="submission" date="2024-03" db="EMBL/GenBank/DDBJ databases">
        <title>Genome-scale model development and genomic sequencing of the oleaginous clade Lipomyces.</title>
        <authorList>
            <consortium name="Lawrence Berkeley National Laboratory"/>
            <person name="Czajka J.J."/>
            <person name="Han Y."/>
            <person name="Kim J."/>
            <person name="Mondo S.J."/>
            <person name="Hofstad B.A."/>
            <person name="Robles A."/>
            <person name="Haridas S."/>
            <person name="Riley R."/>
            <person name="LaButti K."/>
            <person name="Pangilinan J."/>
            <person name="Andreopoulos W."/>
            <person name="Lipzen A."/>
            <person name="Yan J."/>
            <person name="Wang M."/>
            <person name="Ng V."/>
            <person name="Grigoriev I.V."/>
            <person name="Spatafora J.W."/>
            <person name="Magnuson J.K."/>
            <person name="Baker S.E."/>
            <person name="Pomraning K.R."/>
        </authorList>
    </citation>
    <scope>NUCLEOTIDE SEQUENCE [LARGE SCALE GENOMIC DNA]</scope>
    <source>
        <strain evidence="9 10">Phaff 52-87</strain>
    </source>
</reference>
<organism evidence="9 10">
    <name type="scientific">Myxozyma melibiosi</name>
    <dbReference type="NCBI Taxonomy" id="54550"/>
    <lineage>
        <taxon>Eukaryota</taxon>
        <taxon>Fungi</taxon>
        <taxon>Dikarya</taxon>
        <taxon>Ascomycota</taxon>
        <taxon>Saccharomycotina</taxon>
        <taxon>Lipomycetes</taxon>
        <taxon>Lipomycetales</taxon>
        <taxon>Lipomycetaceae</taxon>
        <taxon>Myxozyma</taxon>
    </lineage>
</organism>
<comment type="similarity">
    <text evidence="5">Belongs to the STE12 transcription factor family.</text>
</comment>
<evidence type="ECO:0000259" key="8">
    <source>
        <dbReference type="PROSITE" id="PS50157"/>
    </source>
</evidence>
<gene>
    <name evidence="9" type="ORF">BZA70DRAFT_275993</name>
</gene>
<dbReference type="PANTHER" id="PTHR47427:SF1">
    <property type="entry name" value="PROTEIN STE12"/>
    <property type="match status" value="1"/>
</dbReference>
<dbReference type="Pfam" id="PF00096">
    <property type="entry name" value="zf-C2H2"/>
    <property type="match status" value="2"/>
</dbReference>
<proteinExistence type="inferred from homology"/>
<evidence type="ECO:0000313" key="10">
    <source>
        <dbReference type="Proteomes" id="UP001498771"/>
    </source>
</evidence>
<name>A0ABR1F8M1_9ASCO</name>
<dbReference type="InterPro" id="IPR013087">
    <property type="entry name" value="Znf_C2H2_type"/>
</dbReference>
<dbReference type="SUPFAM" id="SSF57667">
    <property type="entry name" value="beta-beta-alpha zinc fingers"/>
    <property type="match status" value="1"/>
</dbReference>
<dbReference type="SMART" id="SM00355">
    <property type="entry name" value="ZnF_C2H2"/>
    <property type="match status" value="2"/>
</dbReference>
<protein>
    <submittedName>
        <fullName evidence="9">Transcription factor STE12</fullName>
    </submittedName>
</protein>
<evidence type="ECO:0000256" key="3">
    <source>
        <dbReference type="ARBA" id="ARBA00023163"/>
    </source>
</evidence>
<keyword evidence="6" id="KW-0863">Zinc-finger</keyword>
<feature type="compositionally biased region" description="Low complexity" evidence="7">
    <location>
        <begin position="681"/>
        <end position="695"/>
    </location>
</feature>
<evidence type="ECO:0000256" key="6">
    <source>
        <dbReference type="PROSITE-ProRule" id="PRU00042"/>
    </source>
</evidence>
<keyword evidence="6" id="KW-0862">Zinc</keyword>
<dbReference type="InterPro" id="IPR036236">
    <property type="entry name" value="Znf_C2H2_sf"/>
</dbReference>
<feature type="compositionally biased region" description="Low complexity" evidence="7">
    <location>
        <begin position="569"/>
        <end position="581"/>
    </location>
</feature>
<dbReference type="Proteomes" id="UP001498771">
    <property type="component" value="Unassembled WGS sequence"/>
</dbReference>
<evidence type="ECO:0000256" key="5">
    <source>
        <dbReference type="ARBA" id="ARBA00024345"/>
    </source>
</evidence>
<evidence type="ECO:0000256" key="7">
    <source>
        <dbReference type="SAM" id="MobiDB-lite"/>
    </source>
</evidence>
<feature type="compositionally biased region" description="Acidic residues" evidence="7">
    <location>
        <begin position="706"/>
        <end position="719"/>
    </location>
</feature>
<evidence type="ECO:0000256" key="1">
    <source>
        <dbReference type="ARBA" id="ARBA00004123"/>
    </source>
</evidence>
<keyword evidence="4" id="KW-0539">Nucleus</keyword>
<evidence type="ECO:0000313" key="9">
    <source>
        <dbReference type="EMBL" id="KAK7206195.1"/>
    </source>
</evidence>
<dbReference type="SMART" id="SM00424">
    <property type="entry name" value="STE"/>
    <property type="match status" value="1"/>
</dbReference>
<feature type="region of interest" description="Disordered" evidence="7">
    <location>
        <begin position="555"/>
        <end position="586"/>
    </location>
</feature>
<keyword evidence="3" id="KW-0804">Transcription</keyword>
<comment type="caution">
    <text evidence="9">The sequence shown here is derived from an EMBL/GenBank/DDBJ whole genome shotgun (WGS) entry which is preliminary data.</text>
</comment>
<dbReference type="InterPro" id="IPR003120">
    <property type="entry name" value="Ste12"/>
</dbReference>
<evidence type="ECO:0000256" key="4">
    <source>
        <dbReference type="ARBA" id="ARBA00023242"/>
    </source>
</evidence>
<dbReference type="RefSeq" id="XP_064769228.1">
    <property type="nucleotide sequence ID" value="XM_064912236.1"/>
</dbReference>
<dbReference type="PROSITE" id="PS00028">
    <property type="entry name" value="ZINC_FINGER_C2H2_1"/>
    <property type="match status" value="2"/>
</dbReference>
<feature type="region of interest" description="Disordered" evidence="7">
    <location>
        <begin position="652"/>
        <end position="756"/>
    </location>
</feature>
<feature type="compositionally biased region" description="Low complexity" evidence="7">
    <location>
        <begin position="652"/>
        <end position="671"/>
    </location>
</feature>
<comment type="subcellular location">
    <subcellularLocation>
        <location evidence="1">Nucleus</location>
    </subcellularLocation>
</comment>
<dbReference type="EMBL" id="JBBJBU010000003">
    <property type="protein sequence ID" value="KAK7206195.1"/>
    <property type="molecule type" value="Genomic_DNA"/>
</dbReference>
<evidence type="ECO:0000256" key="2">
    <source>
        <dbReference type="ARBA" id="ARBA00023015"/>
    </source>
</evidence>
<dbReference type="Pfam" id="PF02200">
    <property type="entry name" value="STE"/>
    <property type="match status" value="1"/>
</dbReference>
<dbReference type="PANTHER" id="PTHR47427">
    <property type="entry name" value="PROTEIN STE12"/>
    <property type="match status" value="1"/>
</dbReference>